<gene>
    <name evidence="1" type="ORF">S01H1_29782</name>
</gene>
<organism evidence="1">
    <name type="scientific">marine sediment metagenome</name>
    <dbReference type="NCBI Taxonomy" id="412755"/>
    <lineage>
        <taxon>unclassified sequences</taxon>
        <taxon>metagenomes</taxon>
        <taxon>ecological metagenomes</taxon>
    </lineage>
</organism>
<accession>X0TH19</accession>
<feature type="non-terminal residue" evidence="1">
    <location>
        <position position="1"/>
    </location>
</feature>
<protein>
    <submittedName>
        <fullName evidence="1">Uncharacterized protein</fullName>
    </submittedName>
</protein>
<sequence>RRLKQENARLKKLLANRDVEIDAMKEVMAKKF</sequence>
<dbReference type="AlphaFoldDB" id="X0TH19"/>
<dbReference type="EMBL" id="BARS01018293">
    <property type="protein sequence ID" value="GAF92848.1"/>
    <property type="molecule type" value="Genomic_DNA"/>
</dbReference>
<reference evidence="1" key="1">
    <citation type="journal article" date="2014" name="Front. Microbiol.">
        <title>High frequency of phylogenetically diverse reductive dehalogenase-homologous genes in deep subseafloor sedimentary metagenomes.</title>
        <authorList>
            <person name="Kawai M."/>
            <person name="Futagami T."/>
            <person name="Toyoda A."/>
            <person name="Takaki Y."/>
            <person name="Nishi S."/>
            <person name="Hori S."/>
            <person name="Arai W."/>
            <person name="Tsubouchi T."/>
            <person name="Morono Y."/>
            <person name="Uchiyama I."/>
            <person name="Ito T."/>
            <person name="Fujiyama A."/>
            <person name="Inagaki F."/>
            <person name="Takami H."/>
        </authorList>
    </citation>
    <scope>NUCLEOTIDE SEQUENCE</scope>
    <source>
        <strain evidence="1">Expedition CK06-06</strain>
    </source>
</reference>
<name>X0TH19_9ZZZZ</name>
<evidence type="ECO:0000313" key="1">
    <source>
        <dbReference type="EMBL" id="GAF92848.1"/>
    </source>
</evidence>
<comment type="caution">
    <text evidence="1">The sequence shown here is derived from an EMBL/GenBank/DDBJ whole genome shotgun (WGS) entry which is preliminary data.</text>
</comment>
<proteinExistence type="predicted"/>